<reference evidence="3" key="1">
    <citation type="journal article" date="2022" name="ISME J.">
        <title>Identification of active gaseous-alkane degraders at natural gas seeps.</title>
        <authorList>
            <person name="Farhan Ul Haque M."/>
            <person name="Hernandez M."/>
            <person name="Crombie A.T."/>
            <person name="Murrell J.C."/>
        </authorList>
    </citation>
    <scope>NUCLEOTIDE SEQUENCE</scope>
    <source>
        <strain evidence="3">ANDR5</strain>
    </source>
</reference>
<protein>
    <submittedName>
        <fullName evidence="3">DUF1906 domain-containing protein</fullName>
    </submittedName>
</protein>
<dbReference type="InterPro" id="IPR017853">
    <property type="entry name" value="GH"/>
</dbReference>
<dbReference type="RefSeq" id="WP_243071474.1">
    <property type="nucleotide sequence ID" value="NZ_JAIVFL010000001.1"/>
</dbReference>
<evidence type="ECO:0000259" key="2">
    <source>
        <dbReference type="Pfam" id="PF08924"/>
    </source>
</evidence>
<proteinExistence type="predicted"/>
<dbReference type="InterPro" id="IPR006311">
    <property type="entry name" value="TAT_signal"/>
</dbReference>
<evidence type="ECO:0000256" key="1">
    <source>
        <dbReference type="SAM" id="SignalP"/>
    </source>
</evidence>
<keyword evidence="1" id="KW-0732">Signal</keyword>
<dbReference type="Pfam" id="PF10518">
    <property type="entry name" value="TAT_signal"/>
    <property type="match status" value="1"/>
</dbReference>
<feature type="domain" description="Rv2525c-like glycoside hydrolase-like" evidence="2">
    <location>
        <begin position="53"/>
        <end position="230"/>
    </location>
</feature>
<keyword evidence="4" id="KW-1185">Reference proteome</keyword>
<gene>
    <name evidence="3" type="ORF">K9U37_09555</name>
</gene>
<feature type="chain" id="PRO_5047292784" evidence="1">
    <location>
        <begin position="36"/>
        <end position="240"/>
    </location>
</feature>
<dbReference type="EMBL" id="JAIVFL010000001">
    <property type="protein sequence ID" value="MCI4675121.1"/>
    <property type="molecule type" value="Genomic_DNA"/>
</dbReference>
<sequence length="240" mass="25799">MSVSRRDVLKFAAATPAALGLGALMSALTPSTASAAPLGVLLDYAAGVISAADLKASGAMGAIRYVSDRRPGGDWMLGKPIQLPEARDLYQAGLKIVSNYQFGKQDTADWLGGAAAGITHAKRGWQLHTAAGGPIGAPIYVSIDDDPSYDQYKQLVAPYLKSWESVIGHQRVGVYANSKTIDWALQDGVGSWFWQHNWGSPKGYTHPAAHLHQVEIDKRKVAGVGVDLNYIIQPRFGQWD</sequence>
<accession>A0ABS9YV55</accession>
<dbReference type="SUPFAM" id="SSF51445">
    <property type="entry name" value="(Trans)glycosidases"/>
    <property type="match status" value="1"/>
</dbReference>
<comment type="caution">
    <text evidence="3">The sequence shown here is derived from an EMBL/GenBank/DDBJ whole genome shotgun (WGS) entry which is preliminary data.</text>
</comment>
<dbReference type="InterPro" id="IPR015020">
    <property type="entry name" value="Rv2525c-like_Glyco_Hydro-like"/>
</dbReference>
<organism evidence="3 4">
    <name type="scientific">Candidatus Mycolicibacterium alkanivorans</name>
    <dbReference type="NCBI Taxonomy" id="2954114"/>
    <lineage>
        <taxon>Bacteria</taxon>
        <taxon>Bacillati</taxon>
        <taxon>Actinomycetota</taxon>
        <taxon>Actinomycetes</taxon>
        <taxon>Mycobacteriales</taxon>
        <taxon>Mycobacteriaceae</taxon>
        <taxon>Mycolicibacterium</taxon>
    </lineage>
</organism>
<feature type="signal peptide" evidence="1">
    <location>
        <begin position="1"/>
        <end position="35"/>
    </location>
</feature>
<evidence type="ECO:0000313" key="3">
    <source>
        <dbReference type="EMBL" id="MCI4675121.1"/>
    </source>
</evidence>
<dbReference type="NCBIfam" id="TIGR01409">
    <property type="entry name" value="TAT_signal_seq"/>
    <property type="match status" value="1"/>
</dbReference>
<name>A0ABS9YV55_9MYCO</name>
<dbReference type="Proteomes" id="UP001139068">
    <property type="component" value="Unassembled WGS sequence"/>
</dbReference>
<dbReference type="PROSITE" id="PS51318">
    <property type="entry name" value="TAT"/>
    <property type="match status" value="1"/>
</dbReference>
<evidence type="ECO:0000313" key="4">
    <source>
        <dbReference type="Proteomes" id="UP001139068"/>
    </source>
</evidence>
<dbReference type="InterPro" id="IPR019546">
    <property type="entry name" value="TAT_signal_bac_arc"/>
</dbReference>
<dbReference type="Pfam" id="PF08924">
    <property type="entry name" value="Rv2525c_GlyHyd-like"/>
    <property type="match status" value="1"/>
</dbReference>
<dbReference type="Gene3D" id="3.20.20.80">
    <property type="entry name" value="Glycosidases"/>
    <property type="match status" value="1"/>
</dbReference>